<keyword evidence="13" id="KW-1185">Reference proteome</keyword>
<dbReference type="PANTHER" id="PTHR33446">
    <property type="entry name" value="PROTEIN TONB-RELATED"/>
    <property type="match status" value="1"/>
</dbReference>
<proteinExistence type="inferred from homology"/>
<keyword evidence="7" id="KW-0653">Protein transport</keyword>
<dbReference type="Proteomes" id="UP000192333">
    <property type="component" value="Chromosome I"/>
</dbReference>
<gene>
    <name evidence="12" type="ORF">SAMN00777080_3931</name>
</gene>
<evidence type="ECO:0000256" key="4">
    <source>
        <dbReference type="ARBA" id="ARBA00022475"/>
    </source>
</evidence>
<evidence type="ECO:0000256" key="10">
    <source>
        <dbReference type="SAM" id="Phobius"/>
    </source>
</evidence>
<keyword evidence="9 10" id="KW-0472">Membrane</keyword>
<dbReference type="InterPro" id="IPR051045">
    <property type="entry name" value="TonB-dependent_transducer"/>
</dbReference>
<reference evidence="13" key="1">
    <citation type="submission" date="2017-04" db="EMBL/GenBank/DDBJ databases">
        <authorList>
            <person name="Varghese N."/>
            <person name="Submissions S."/>
        </authorList>
    </citation>
    <scope>NUCLEOTIDE SEQUENCE [LARGE SCALE GENOMIC DNA]</scope>
    <source>
        <strain evidence="13">DSM 16537</strain>
    </source>
</reference>
<dbReference type="InterPro" id="IPR006260">
    <property type="entry name" value="TonB/TolA_C"/>
</dbReference>
<accession>A0A1W2H8S5</accession>
<dbReference type="GO" id="GO:0031992">
    <property type="term" value="F:energy transducer activity"/>
    <property type="evidence" value="ECO:0007669"/>
    <property type="project" value="TreeGrafter"/>
</dbReference>
<keyword evidence="4" id="KW-1003">Cell membrane</keyword>
<evidence type="ECO:0000256" key="3">
    <source>
        <dbReference type="ARBA" id="ARBA00022448"/>
    </source>
</evidence>
<dbReference type="Gene3D" id="3.30.1150.10">
    <property type="match status" value="1"/>
</dbReference>
<evidence type="ECO:0000256" key="2">
    <source>
        <dbReference type="ARBA" id="ARBA00006555"/>
    </source>
</evidence>
<evidence type="ECO:0000313" key="12">
    <source>
        <dbReference type="EMBL" id="SMD45283.1"/>
    </source>
</evidence>
<evidence type="ECO:0000256" key="1">
    <source>
        <dbReference type="ARBA" id="ARBA00004383"/>
    </source>
</evidence>
<keyword evidence="5" id="KW-0997">Cell inner membrane</keyword>
<keyword evidence="8 10" id="KW-1133">Transmembrane helix</keyword>
<dbReference type="NCBIfam" id="TIGR01352">
    <property type="entry name" value="tonB_Cterm"/>
    <property type="match status" value="1"/>
</dbReference>
<dbReference type="AlphaFoldDB" id="A0A1W2H8S5"/>
<evidence type="ECO:0000256" key="6">
    <source>
        <dbReference type="ARBA" id="ARBA00022692"/>
    </source>
</evidence>
<comment type="subcellular location">
    <subcellularLocation>
        <location evidence="1">Cell inner membrane</location>
        <topology evidence="1">Single-pass membrane protein</topology>
        <orientation evidence="1">Periplasmic side</orientation>
    </subcellularLocation>
</comment>
<keyword evidence="3" id="KW-0813">Transport</keyword>
<dbReference type="GO" id="GO:0098797">
    <property type="term" value="C:plasma membrane protein complex"/>
    <property type="evidence" value="ECO:0007669"/>
    <property type="project" value="TreeGrafter"/>
</dbReference>
<evidence type="ECO:0000256" key="7">
    <source>
        <dbReference type="ARBA" id="ARBA00022927"/>
    </source>
</evidence>
<dbReference type="GO" id="GO:0055085">
    <property type="term" value="P:transmembrane transport"/>
    <property type="evidence" value="ECO:0007669"/>
    <property type="project" value="InterPro"/>
</dbReference>
<dbReference type="SUPFAM" id="SSF74653">
    <property type="entry name" value="TolA/TonB C-terminal domain"/>
    <property type="match status" value="1"/>
</dbReference>
<dbReference type="PROSITE" id="PS52015">
    <property type="entry name" value="TONB_CTD"/>
    <property type="match status" value="1"/>
</dbReference>
<name>A0A1W2H8S5_9BACT</name>
<dbReference type="InterPro" id="IPR037682">
    <property type="entry name" value="TonB_C"/>
</dbReference>
<keyword evidence="6 10" id="KW-0812">Transmembrane</keyword>
<dbReference type="GO" id="GO:0015031">
    <property type="term" value="P:protein transport"/>
    <property type="evidence" value="ECO:0007669"/>
    <property type="project" value="UniProtKB-KW"/>
</dbReference>
<dbReference type="EMBL" id="LT838813">
    <property type="protein sequence ID" value="SMD45283.1"/>
    <property type="molecule type" value="Genomic_DNA"/>
</dbReference>
<feature type="transmembrane region" description="Helical" evidence="10">
    <location>
        <begin position="28"/>
        <end position="45"/>
    </location>
</feature>
<evidence type="ECO:0000256" key="9">
    <source>
        <dbReference type="ARBA" id="ARBA00023136"/>
    </source>
</evidence>
<evidence type="ECO:0000259" key="11">
    <source>
        <dbReference type="PROSITE" id="PS52015"/>
    </source>
</evidence>
<evidence type="ECO:0000313" key="13">
    <source>
        <dbReference type="Proteomes" id="UP000192333"/>
    </source>
</evidence>
<protein>
    <submittedName>
        <fullName evidence="12">TonB family C-terminal domain-containing protein</fullName>
    </submittedName>
</protein>
<sequence>MGILFVTFYICQPINYKVKPFDSCMKKFIYLVFFIFLSSSSFLVAQKSKTVFLDKHFRPLTSKSIEDHQYQKTIFPISEGIQKERIQELNGKLIRVISNEFEGKKNLIRSITEEYGENESIHKISTLELSTKKEMIEYFQEGKLVARFLCNDNEVVFGWRVIDGEQVETSRNEFEPDFAVSKQQFKDFLRSNLNFPEKARKKSIQGIVTIALEIMPDGSVNTMEIVNQDEVSPMLQEEAKRVITAFDKGYKPALDVNGNPVRKWMYVPVRFSLG</sequence>
<dbReference type="Pfam" id="PF03544">
    <property type="entry name" value="TonB_C"/>
    <property type="match status" value="1"/>
</dbReference>
<organism evidence="12 13">
    <name type="scientific">Aquiflexum balticum DSM 16537</name>
    <dbReference type="NCBI Taxonomy" id="758820"/>
    <lineage>
        <taxon>Bacteria</taxon>
        <taxon>Pseudomonadati</taxon>
        <taxon>Bacteroidota</taxon>
        <taxon>Cytophagia</taxon>
        <taxon>Cytophagales</taxon>
        <taxon>Cyclobacteriaceae</taxon>
        <taxon>Aquiflexum</taxon>
    </lineage>
</organism>
<dbReference type="OrthoDB" id="822261at2"/>
<feature type="domain" description="TonB C-terminal" evidence="11">
    <location>
        <begin position="180"/>
        <end position="274"/>
    </location>
</feature>
<evidence type="ECO:0000256" key="5">
    <source>
        <dbReference type="ARBA" id="ARBA00022519"/>
    </source>
</evidence>
<comment type="similarity">
    <text evidence="2">Belongs to the TonB family.</text>
</comment>
<evidence type="ECO:0000256" key="8">
    <source>
        <dbReference type="ARBA" id="ARBA00022989"/>
    </source>
</evidence>
<dbReference type="STRING" id="758820.SAMN00777080_3931"/>
<dbReference type="PANTHER" id="PTHR33446:SF2">
    <property type="entry name" value="PROTEIN TONB"/>
    <property type="match status" value="1"/>
</dbReference>